<name>A0A9Q5HTJ4_SANBA</name>
<dbReference type="OrthoDB" id="10568527at2759"/>
<gene>
    <name evidence="3" type="ORF">A7U60_g7372</name>
</gene>
<comment type="caution">
    <text evidence="3">The sequence shown here is derived from an EMBL/GenBank/DDBJ whole genome shotgun (WGS) entry which is preliminary data.</text>
</comment>
<feature type="transmembrane region" description="Helical" evidence="2">
    <location>
        <begin position="54"/>
        <end position="73"/>
    </location>
</feature>
<evidence type="ECO:0000256" key="2">
    <source>
        <dbReference type="SAM" id="Phobius"/>
    </source>
</evidence>
<keyword evidence="4" id="KW-1185">Reference proteome</keyword>
<keyword evidence="2" id="KW-1133">Transmembrane helix</keyword>
<keyword evidence="2" id="KW-0812">Transmembrane</keyword>
<proteinExistence type="predicted"/>
<accession>A0A9Q5HTJ4</accession>
<protein>
    <submittedName>
        <fullName evidence="3">Uncharacterized protein</fullName>
    </submittedName>
</protein>
<reference evidence="3" key="1">
    <citation type="submission" date="2016-06" db="EMBL/GenBank/DDBJ databases">
        <title>Draft Genome sequence of the fungus Inonotus baumii.</title>
        <authorList>
            <person name="Zhu H."/>
            <person name="Lin W."/>
        </authorList>
    </citation>
    <scope>NUCLEOTIDE SEQUENCE</scope>
    <source>
        <strain evidence="3">821</strain>
    </source>
</reference>
<keyword evidence="2" id="KW-0472">Membrane</keyword>
<dbReference type="EMBL" id="LNZH02000208">
    <property type="protein sequence ID" value="OCB85720.1"/>
    <property type="molecule type" value="Genomic_DNA"/>
</dbReference>
<feature type="compositionally biased region" description="Polar residues" evidence="1">
    <location>
        <begin position="128"/>
        <end position="138"/>
    </location>
</feature>
<sequence length="188" mass="20908">MAPTQSGHVPFGLNRRADGNNDYESTPEAIIVPVVILLRGFLDIFVFQLIILNLFLDVVLLIGAAIASVYTYWQRRKNNDQIFDKASDSKPFRKAVPNWLSSWLDTPKLRSSRASGESTRTHKLDLTKSGSGNLTSENPDTDTIALRPISVYLPTYPLTAYETYDRYPSIAGPGDQALRPKVIGAPLR</sequence>
<dbReference type="Proteomes" id="UP000757232">
    <property type="component" value="Unassembled WGS sequence"/>
</dbReference>
<evidence type="ECO:0000256" key="1">
    <source>
        <dbReference type="SAM" id="MobiDB-lite"/>
    </source>
</evidence>
<dbReference type="AlphaFoldDB" id="A0A9Q5HTJ4"/>
<organism evidence="3 4">
    <name type="scientific">Sanghuangporus baumii</name>
    <name type="common">Phellinus baumii</name>
    <dbReference type="NCBI Taxonomy" id="108892"/>
    <lineage>
        <taxon>Eukaryota</taxon>
        <taxon>Fungi</taxon>
        <taxon>Dikarya</taxon>
        <taxon>Basidiomycota</taxon>
        <taxon>Agaricomycotina</taxon>
        <taxon>Agaricomycetes</taxon>
        <taxon>Hymenochaetales</taxon>
        <taxon>Hymenochaetaceae</taxon>
        <taxon>Sanghuangporus</taxon>
    </lineage>
</organism>
<evidence type="ECO:0000313" key="4">
    <source>
        <dbReference type="Proteomes" id="UP000757232"/>
    </source>
</evidence>
<feature type="region of interest" description="Disordered" evidence="1">
    <location>
        <begin position="110"/>
        <end position="139"/>
    </location>
</feature>
<evidence type="ECO:0000313" key="3">
    <source>
        <dbReference type="EMBL" id="OCB85720.1"/>
    </source>
</evidence>